<evidence type="ECO:0000256" key="1">
    <source>
        <dbReference type="ARBA" id="ARBA00009091"/>
    </source>
</evidence>
<dbReference type="GO" id="GO:0005829">
    <property type="term" value="C:cytosol"/>
    <property type="evidence" value="ECO:0007669"/>
    <property type="project" value="TreeGrafter"/>
</dbReference>
<dbReference type="PANTHER" id="PTHR35089">
    <property type="entry name" value="CHAPERONE PROTEIN SKP"/>
    <property type="match status" value="1"/>
</dbReference>
<evidence type="ECO:0000313" key="5">
    <source>
        <dbReference type="EMBL" id="MXO58252.1"/>
    </source>
</evidence>
<comment type="similarity">
    <text evidence="1">Belongs to the Skp family.</text>
</comment>
<dbReference type="EMBL" id="WTYM01000023">
    <property type="protein sequence ID" value="MXO58252.1"/>
    <property type="molecule type" value="Genomic_DNA"/>
</dbReference>
<dbReference type="GO" id="GO:0050821">
    <property type="term" value="P:protein stabilization"/>
    <property type="evidence" value="ECO:0007669"/>
    <property type="project" value="TreeGrafter"/>
</dbReference>
<dbReference type="InterPro" id="IPR005632">
    <property type="entry name" value="Chaperone_Skp"/>
</dbReference>
<evidence type="ECO:0000313" key="6">
    <source>
        <dbReference type="Proteomes" id="UP000433652"/>
    </source>
</evidence>
<sequence>MLSKPALAAGLALATLASPAAVSPAAAQQVAGIGIVNAPLVIANSNAFKTAQQQRQVTYKAQIDQATARRQAIATQLQPMVAKLQADSQAANAAQNQASLQQQYNTIQQIQQSGQQELQEILAPVSLSQAYVEEQITDQLATAVQNAATKKNVTLVIGPDSVLYAAAPYNLNQAVLDELNTLIPSAQIVPPQGWLPREMREQQAQQQAAAQGQQPAAAATAPVSGR</sequence>
<organism evidence="5 6">
    <name type="scientific">Croceibacterium salegens</name>
    <dbReference type="NCBI Taxonomy" id="1737568"/>
    <lineage>
        <taxon>Bacteria</taxon>
        <taxon>Pseudomonadati</taxon>
        <taxon>Pseudomonadota</taxon>
        <taxon>Alphaproteobacteria</taxon>
        <taxon>Sphingomonadales</taxon>
        <taxon>Erythrobacteraceae</taxon>
        <taxon>Croceibacterium</taxon>
    </lineage>
</organism>
<comment type="caution">
    <text evidence="5">The sequence shown here is derived from an EMBL/GenBank/DDBJ whole genome shotgun (WGS) entry which is preliminary data.</text>
</comment>
<dbReference type="Gene3D" id="3.30.910.20">
    <property type="entry name" value="Skp domain"/>
    <property type="match status" value="1"/>
</dbReference>
<dbReference type="AlphaFoldDB" id="A0A6I4SV91"/>
<protein>
    <submittedName>
        <fullName evidence="5">OmpH family outer membrane protein</fullName>
    </submittedName>
</protein>
<gene>
    <name evidence="5" type="ORF">GRI89_01665</name>
</gene>
<feature type="chain" id="PRO_5026074798" evidence="4">
    <location>
        <begin position="21"/>
        <end position="226"/>
    </location>
</feature>
<keyword evidence="2 4" id="KW-0732">Signal</keyword>
<proteinExistence type="inferred from homology"/>
<dbReference type="Pfam" id="PF03938">
    <property type="entry name" value="OmpH"/>
    <property type="match status" value="1"/>
</dbReference>
<dbReference type="PANTHER" id="PTHR35089:SF1">
    <property type="entry name" value="CHAPERONE PROTEIN SKP"/>
    <property type="match status" value="1"/>
</dbReference>
<dbReference type="Proteomes" id="UP000433652">
    <property type="component" value="Unassembled WGS sequence"/>
</dbReference>
<dbReference type="SUPFAM" id="SSF111384">
    <property type="entry name" value="OmpH-like"/>
    <property type="match status" value="1"/>
</dbReference>
<feature type="compositionally biased region" description="Low complexity" evidence="3">
    <location>
        <begin position="202"/>
        <end position="219"/>
    </location>
</feature>
<keyword evidence="6" id="KW-1185">Reference proteome</keyword>
<accession>A0A6I4SV91</accession>
<dbReference type="OrthoDB" id="7427936at2"/>
<evidence type="ECO:0000256" key="3">
    <source>
        <dbReference type="SAM" id="MobiDB-lite"/>
    </source>
</evidence>
<feature type="signal peptide" evidence="4">
    <location>
        <begin position="1"/>
        <end position="20"/>
    </location>
</feature>
<feature type="region of interest" description="Disordered" evidence="3">
    <location>
        <begin position="198"/>
        <end position="226"/>
    </location>
</feature>
<name>A0A6I4SV91_9SPHN</name>
<evidence type="ECO:0000256" key="2">
    <source>
        <dbReference type="ARBA" id="ARBA00022729"/>
    </source>
</evidence>
<dbReference type="InterPro" id="IPR024930">
    <property type="entry name" value="Skp_dom_sf"/>
</dbReference>
<dbReference type="GO" id="GO:0051082">
    <property type="term" value="F:unfolded protein binding"/>
    <property type="evidence" value="ECO:0007669"/>
    <property type="project" value="InterPro"/>
</dbReference>
<reference evidence="5 6" key="1">
    <citation type="submission" date="2019-12" db="EMBL/GenBank/DDBJ databases">
        <title>Genomic-based taxomic classification of the family Erythrobacteraceae.</title>
        <authorList>
            <person name="Xu L."/>
        </authorList>
    </citation>
    <scope>NUCLEOTIDE SEQUENCE [LARGE SCALE GENOMIC DNA]</scope>
    <source>
        <strain evidence="5 6">MCCC 1K01500</strain>
    </source>
</reference>
<dbReference type="SMART" id="SM00935">
    <property type="entry name" value="OmpH"/>
    <property type="match status" value="1"/>
</dbReference>
<evidence type="ECO:0000256" key="4">
    <source>
        <dbReference type="SAM" id="SignalP"/>
    </source>
</evidence>